<dbReference type="PANTHER" id="PTHR21600">
    <property type="entry name" value="MITOCHONDRIAL RNA PSEUDOURIDINE SYNTHASE"/>
    <property type="match status" value="1"/>
</dbReference>
<proteinExistence type="inferred from homology"/>
<organism evidence="12 13">
    <name type="scientific">Hymenochirus boettgeri</name>
    <name type="common">Congo dwarf clawed frog</name>
    <dbReference type="NCBI Taxonomy" id="247094"/>
    <lineage>
        <taxon>Eukaryota</taxon>
        <taxon>Metazoa</taxon>
        <taxon>Chordata</taxon>
        <taxon>Craniata</taxon>
        <taxon>Vertebrata</taxon>
        <taxon>Euteleostomi</taxon>
        <taxon>Amphibia</taxon>
        <taxon>Batrachia</taxon>
        <taxon>Anura</taxon>
        <taxon>Pipoidea</taxon>
        <taxon>Pipidae</taxon>
        <taxon>Pipinae</taxon>
        <taxon>Hymenochirus</taxon>
    </lineage>
</organism>
<evidence type="ECO:0000313" key="13">
    <source>
        <dbReference type="Proteomes" id="UP000812440"/>
    </source>
</evidence>
<dbReference type="GO" id="GO:0005739">
    <property type="term" value="C:mitochondrion"/>
    <property type="evidence" value="ECO:0007669"/>
    <property type="project" value="UniProtKB-SubCell"/>
</dbReference>
<dbReference type="PROSITE" id="PS01129">
    <property type="entry name" value="PSI_RLU"/>
    <property type="match status" value="1"/>
</dbReference>
<comment type="caution">
    <text evidence="12">The sequence shown here is derived from an EMBL/GenBank/DDBJ whole genome shotgun (WGS) entry which is preliminary data.</text>
</comment>
<keyword evidence="5" id="KW-0809">Transit peptide</keyword>
<dbReference type="GO" id="GO:0003723">
    <property type="term" value="F:RNA binding"/>
    <property type="evidence" value="ECO:0007669"/>
    <property type="project" value="InterPro"/>
</dbReference>
<gene>
    <name evidence="12" type="ORF">GDO86_017604</name>
</gene>
<feature type="domain" description="Pseudouridine synthase RsuA/RluA-like" evidence="11">
    <location>
        <begin position="59"/>
        <end position="230"/>
    </location>
</feature>
<comment type="subcellular location">
    <subcellularLocation>
        <location evidence="3">Mitochondrion</location>
    </subcellularLocation>
</comment>
<evidence type="ECO:0000256" key="6">
    <source>
        <dbReference type="ARBA" id="ARBA00023128"/>
    </source>
</evidence>
<evidence type="ECO:0000256" key="2">
    <source>
        <dbReference type="ARBA" id="ARBA00001896"/>
    </source>
</evidence>
<name>A0A8T2IN24_9PIPI</name>
<evidence type="ECO:0000256" key="8">
    <source>
        <dbReference type="ARBA" id="ARBA00036943"/>
    </source>
</evidence>
<comment type="catalytic activity">
    <reaction evidence="2">
        <text>uridine in 5S rRNA = pseudouridine in 5S rRNA</text>
        <dbReference type="Rhea" id="RHEA:47036"/>
        <dbReference type="Rhea" id="RHEA-COMP:11730"/>
        <dbReference type="Rhea" id="RHEA-COMP:11731"/>
        <dbReference type="ChEBI" id="CHEBI:65314"/>
        <dbReference type="ChEBI" id="CHEBI:65315"/>
    </reaction>
</comment>
<accession>A0A8T2IN24</accession>
<evidence type="ECO:0000256" key="4">
    <source>
        <dbReference type="ARBA" id="ARBA00010876"/>
    </source>
</evidence>
<dbReference type="InterPro" id="IPR006145">
    <property type="entry name" value="PsdUridine_synth_RsuA/RluA"/>
</dbReference>
<dbReference type="FunFam" id="3.30.2350.10:FF:000015">
    <property type="entry name" value="Mitochondrial RNA pseudouridine synthase RPUSD4"/>
    <property type="match status" value="1"/>
</dbReference>
<keyword evidence="6" id="KW-0496">Mitochondrion</keyword>
<dbReference type="GO" id="GO:0001522">
    <property type="term" value="P:pseudouridine synthesis"/>
    <property type="evidence" value="ECO:0007669"/>
    <property type="project" value="InterPro"/>
</dbReference>
<dbReference type="Gene3D" id="3.30.2350.10">
    <property type="entry name" value="Pseudouridine synthase"/>
    <property type="match status" value="1"/>
</dbReference>
<dbReference type="SUPFAM" id="SSF55120">
    <property type="entry name" value="Pseudouridine synthase"/>
    <property type="match status" value="1"/>
</dbReference>
<evidence type="ECO:0000256" key="5">
    <source>
        <dbReference type="ARBA" id="ARBA00022946"/>
    </source>
</evidence>
<dbReference type="CDD" id="cd02869">
    <property type="entry name" value="PseudoU_synth_RluA_like"/>
    <property type="match status" value="1"/>
</dbReference>
<dbReference type="Proteomes" id="UP000812440">
    <property type="component" value="Chromosome 9"/>
</dbReference>
<evidence type="ECO:0000256" key="9">
    <source>
        <dbReference type="ARBA" id="ARBA00039953"/>
    </source>
</evidence>
<evidence type="ECO:0000256" key="3">
    <source>
        <dbReference type="ARBA" id="ARBA00004173"/>
    </source>
</evidence>
<dbReference type="InterPro" id="IPR050188">
    <property type="entry name" value="RluA_PseudoU_synthase"/>
</dbReference>
<dbReference type="OrthoDB" id="428658at2759"/>
<comment type="catalytic activity">
    <reaction evidence="8">
        <text>a uridine in tRNA = a pseudouridine in tRNA</text>
        <dbReference type="Rhea" id="RHEA:54572"/>
        <dbReference type="Rhea" id="RHEA-COMP:13339"/>
        <dbReference type="Rhea" id="RHEA-COMP:13934"/>
        <dbReference type="ChEBI" id="CHEBI:65314"/>
        <dbReference type="ChEBI" id="CHEBI:65315"/>
    </reaction>
</comment>
<evidence type="ECO:0000259" key="11">
    <source>
        <dbReference type="Pfam" id="PF00849"/>
    </source>
</evidence>
<reference evidence="12" key="1">
    <citation type="thesis" date="2020" institute="ProQuest LLC" country="789 East Eisenhower Parkway, Ann Arbor, MI, USA">
        <title>Comparative Genomics and Chromosome Evolution.</title>
        <authorList>
            <person name="Mudd A.B."/>
        </authorList>
    </citation>
    <scope>NUCLEOTIDE SEQUENCE</scope>
    <source>
        <strain evidence="12">Female2</strain>
        <tissue evidence="12">Blood</tissue>
    </source>
</reference>
<evidence type="ECO:0000256" key="10">
    <source>
        <dbReference type="ARBA" id="ARBA00041563"/>
    </source>
</evidence>
<evidence type="ECO:0000313" key="12">
    <source>
        <dbReference type="EMBL" id="KAG8433382.1"/>
    </source>
</evidence>
<dbReference type="InterPro" id="IPR006224">
    <property type="entry name" value="PsdUridine_synth_RluA-like_CS"/>
</dbReference>
<dbReference type="AlphaFoldDB" id="A0A8T2IN24"/>
<dbReference type="GO" id="GO:0009982">
    <property type="term" value="F:pseudouridine synthase activity"/>
    <property type="evidence" value="ECO:0007669"/>
    <property type="project" value="InterPro"/>
</dbReference>
<sequence length="325" mass="35865">MAATGGATARGARVLAERIRAEQKVLQRSATRERRGKNSPTIVHLRELKSRVVREDPELVLINKPVGLPVHGGPTVQCSLASLLPALSQLHFGRKAEPLKVCHRLDRDTTGALLLARSTEAAERVQAALRERTAHRVYWAVCLGTPSPREGILDIPIVEKETPGPQKHYKMSLSPRFHVSKDGTVERRRVSRSAHEAVTRYRTLGEGSGASLVELHPLTGIKHQLRVHLALALKCPVLGDHKYSHLGRLAPQKLPNSLLKALGITTQQARSLLLHLHAVQITLPPSQGDSLTALQCHLPYHFLKTLRKLQIPVPSLESLQQDSEE</sequence>
<dbReference type="EMBL" id="JAACNH010000009">
    <property type="protein sequence ID" value="KAG8433382.1"/>
    <property type="molecule type" value="Genomic_DNA"/>
</dbReference>
<evidence type="ECO:0000256" key="1">
    <source>
        <dbReference type="ARBA" id="ARBA00001166"/>
    </source>
</evidence>
<keyword evidence="13" id="KW-1185">Reference proteome</keyword>
<comment type="similarity">
    <text evidence="4">Belongs to the pseudouridine synthase RluA family.</text>
</comment>
<comment type="catalytic activity">
    <reaction evidence="1">
        <text>a uridine in mRNA = a pseudouridine in mRNA</text>
        <dbReference type="Rhea" id="RHEA:56644"/>
        <dbReference type="Rhea" id="RHEA-COMP:14658"/>
        <dbReference type="Rhea" id="RHEA-COMP:14659"/>
        <dbReference type="ChEBI" id="CHEBI:65314"/>
        <dbReference type="ChEBI" id="CHEBI:65315"/>
    </reaction>
</comment>
<evidence type="ECO:0000256" key="7">
    <source>
        <dbReference type="ARBA" id="ARBA00023235"/>
    </source>
</evidence>
<keyword evidence="7" id="KW-0413">Isomerase</keyword>
<dbReference type="PANTHER" id="PTHR21600:SF83">
    <property type="entry name" value="PSEUDOURIDYLATE SYNTHASE RPUSD4, MITOCHONDRIAL"/>
    <property type="match status" value="1"/>
</dbReference>
<dbReference type="InterPro" id="IPR020103">
    <property type="entry name" value="PsdUridine_synth_cat_dom_sf"/>
</dbReference>
<dbReference type="Pfam" id="PF00849">
    <property type="entry name" value="PseudoU_synth_2"/>
    <property type="match status" value="1"/>
</dbReference>
<protein>
    <recommendedName>
        <fullName evidence="9">Pseudouridylate synthase RPUSD4, mitochondrial</fullName>
    </recommendedName>
    <alternativeName>
        <fullName evidence="10">RNA pseudouridylate synthase domain-containing protein 4</fullName>
    </alternativeName>
</protein>